<dbReference type="InterPro" id="IPR019821">
    <property type="entry name" value="Kinesin_motor_CS"/>
</dbReference>
<dbReference type="AlphaFoldDB" id="A0A367JBJ1"/>
<evidence type="ECO:0000256" key="10">
    <source>
        <dbReference type="RuleBase" id="RU000394"/>
    </source>
</evidence>
<dbReference type="OrthoDB" id="3176171at2759"/>
<comment type="subcellular location">
    <subcellularLocation>
        <location evidence="1">Cytoplasm</location>
        <location evidence="1">Cytoskeleton</location>
    </subcellularLocation>
</comment>
<keyword evidence="2" id="KW-0963">Cytoplasm</keyword>
<dbReference type="Gene3D" id="3.40.850.10">
    <property type="entry name" value="Kinesin motor domain"/>
    <property type="match status" value="1"/>
</dbReference>
<evidence type="ECO:0000256" key="5">
    <source>
        <dbReference type="ARBA" id="ARBA00022840"/>
    </source>
</evidence>
<dbReference type="PANTHER" id="PTHR47969">
    <property type="entry name" value="CHROMOSOME-ASSOCIATED KINESIN KIF4A-RELATED"/>
    <property type="match status" value="1"/>
</dbReference>
<dbReference type="InterPro" id="IPR027417">
    <property type="entry name" value="P-loop_NTPase"/>
</dbReference>
<evidence type="ECO:0000256" key="8">
    <source>
        <dbReference type="ARBA" id="ARBA00023212"/>
    </source>
</evidence>
<protein>
    <recommendedName>
        <fullName evidence="10">Kinesin-like protein</fullName>
    </recommendedName>
</protein>
<dbReference type="GO" id="GO:0003777">
    <property type="term" value="F:microtubule motor activity"/>
    <property type="evidence" value="ECO:0007669"/>
    <property type="project" value="InterPro"/>
</dbReference>
<dbReference type="Pfam" id="PF00225">
    <property type="entry name" value="Kinesin"/>
    <property type="match status" value="1"/>
</dbReference>
<proteinExistence type="inferred from homology"/>
<dbReference type="GO" id="GO:0051231">
    <property type="term" value="P:spindle elongation"/>
    <property type="evidence" value="ECO:0007669"/>
    <property type="project" value="TreeGrafter"/>
</dbReference>
<dbReference type="GO" id="GO:0007052">
    <property type="term" value="P:mitotic spindle organization"/>
    <property type="evidence" value="ECO:0007669"/>
    <property type="project" value="TreeGrafter"/>
</dbReference>
<feature type="domain" description="Kinesin motor" evidence="13">
    <location>
        <begin position="4"/>
        <end position="328"/>
    </location>
</feature>
<keyword evidence="6 11" id="KW-0175">Coiled coil</keyword>
<keyword evidence="5 9" id="KW-0067">ATP-binding</keyword>
<evidence type="ECO:0000256" key="1">
    <source>
        <dbReference type="ARBA" id="ARBA00004245"/>
    </source>
</evidence>
<evidence type="ECO:0000313" key="15">
    <source>
        <dbReference type="Proteomes" id="UP000252139"/>
    </source>
</evidence>
<evidence type="ECO:0000256" key="12">
    <source>
        <dbReference type="SAM" id="MobiDB-lite"/>
    </source>
</evidence>
<evidence type="ECO:0000313" key="14">
    <source>
        <dbReference type="EMBL" id="RCH87219.1"/>
    </source>
</evidence>
<comment type="caution">
    <text evidence="14">The sequence shown here is derived from an EMBL/GenBank/DDBJ whole genome shotgun (WGS) entry which is preliminary data.</text>
</comment>
<comment type="similarity">
    <text evidence="9 10">Belongs to the TRAFAC class myosin-kinesin ATPase superfamily. Kinesin family.</text>
</comment>
<keyword evidence="4 9" id="KW-0547">Nucleotide-binding</keyword>
<evidence type="ECO:0000256" key="3">
    <source>
        <dbReference type="ARBA" id="ARBA00022701"/>
    </source>
</evidence>
<feature type="region of interest" description="Disordered" evidence="12">
    <location>
        <begin position="899"/>
        <end position="938"/>
    </location>
</feature>
<reference evidence="14 15" key="1">
    <citation type="journal article" date="2018" name="G3 (Bethesda)">
        <title>Phylogenetic and Phylogenomic Definition of Rhizopus Species.</title>
        <authorList>
            <person name="Gryganskyi A.P."/>
            <person name="Golan J."/>
            <person name="Dolatabadi S."/>
            <person name="Mondo S."/>
            <person name="Robb S."/>
            <person name="Idnurm A."/>
            <person name="Muszewska A."/>
            <person name="Steczkiewicz K."/>
            <person name="Masonjones S."/>
            <person name="Liao H.L."/>
            <person name="Gajdeczka M.T."/>
            <person name="Anike F."/>
            <person name="Vuek A."/>
            <person name="Anishchenko I.M."/>
            <person name="Voigt K."/>
            <person name="de Hoog G.S."/>
            <person name="Smith M.E."/>
            <person name="Heitman J."/>
            <person name="Vilgalys R."/>
            <person name="Stajich J.E."/>
        </authorList>
    </citation>
    <scope>NUCLEOTIDE SEQUENCE [LARGE SCALE GENOMIC DNA]</scope>
    <source>
        <strain evidence="14 15">CBS 357.93</strain>
    </source>
</reference>
<dbReference type="InterPro" id="IPR027640">
    <property type="entry name" value="Kinesin-like_fam"/>
</dbReference>
<evidence type="ECO:0000256" key="11">
    <source>
        <dbReference type="SAM" id="Coils"/>
    </source>
</evidence>
<dbReference type="PROSITE" id="PS00411">
    <property type="entry name" value="KINESIN_MOTOR_1"/>
    <property type="match status" value="1"/>
</dbReference>
<dbReference type="InterPro" id="IPR001752">
    <property type="entry name" value="Kinesin_motor_dom"/>
</dbReference>
<keyword evidence="15" id="KW-1185">Reference proteome</keyword>
<evidence type="ECO:0000259" key="13">
    <source>
        <dbReference type="PROSITE" id="PS50067"/>
    </source>
</evidence>
<dbReference type="CDD" id="cd23649">
    <property type="entry name" value="Khc_CBD_cc"/>
    <property type="match status" value="1"/>
</dbReference>
<dbReference type="GO" id="GO:0005875">
    <property type="term" value="C:microtubule associated complex"/>
    <property type="evidence" value="ECO:0007669"/>
    <property type="project" value="TreeGrafter"/>
</dbReference>
<dbReference type="PRINTS" id="PR00380">
    <property type="entry name" value="KINESINHEAVY"/>
</dbReference>
<evidence type="ECO:0000256" key="7">
    <source>
        <dbReference type="ARBA" id="ARBA00023175"/>
    </source>
</evidence>
<organism evidence="14 15">
    <name type="scientific">Rhizopus azygosporus</name>
    <name type="common">Rhizopus microsporus var. azygosporus</name>
    <dbReference type="NCBI Taxonomy" id="86630"/>
    <lineage>
        <taxon>Eukaryota</taxon>
        <taxon>Fungi</taxon>
        <taxon>Fungi incertae sedis</taxon>
        <taxon>Mucoromycota</taxon>
        <taxon>Mucoromycotina</taxon>
        <taxon>Mucoromycetes</taxon>
        <taxon>Mucorales</taxon>
        <taxon>Mucorineae</taxon>
        <taxon>Rhizopodaceae</taxon>
        <taxon>Rhizopus</taxon>
    </lineage>
</organism>
<evidence type="ECO:0000256" key="2">
    <source>
        <dbReference type="ARBA" id="ARBA00022490"/>
    </source>
</evidence>
<evidence type="ECO:0000256" key="4">
    <source>
        <dbReference type="ARBA" id="ARBA00022741"/>
    </source>
</evidence>
<evidence type="ECO:0000256" key="9">
    <source>
        <dbReference type="PROSITE-ProRule" id="PRU00283"/>
    </source>
</evidence>
<dbReference type="InterPro" id="IPR059182">
    <property type="entry name" value="Khc_C"/>
</dbReference>
<dbReference type="FunFam" id="3.40.850.10:FF:000031">
    <property type="entry name" value="Kinesin-like protein"/>
    <property type="match status" value="1"/>
</dbReference>
<dbReference type="PROSITE" id="PS50067">
    <property type="entry name" value="KINESIN_MOTOR_2"/>
    <property type="match status" value="1"/>
</dbReference>
<dbReference type="Proteomes" id="UP000252139">
    <property type="component" value="Unassembled WGS sequence"/>
</dbReference>
<dbReference type="GO" id="GO:0005874">
    <property type="term" value="C:microtubule"/>
    <property type="evidence" value="ECO:0007669"/>
    <property type="project" value="UniProtKB-KW"/>
</dbReference>
<feature type="binding site" evidence="9">
    <location>
        <begin position="86"/>
        <end position="93"/>
    </location>
    <ligand>
        <name>ATP</name>
        <dbReference type="ChEBI" id="CHEBI:30616"/>
    </ligand>
</feature>
<keyword evidence="8" id="KW-0206">Cytoskeleton</keyword>
<sequence length="938" mass="105960">MSNNIKVVCRFRPQNALEIREGGVPIIEIDEEGTQIELKGKDFQGTFSFDKVFGMNTPQKDVFEYSIKTIVDDVTAGYNGTVFAYGQTGSGKTFTMMGADIDDENTKGIIPRIVEQIFTSIMAAPSNLEFTVKVSYMEIYMEKVRDLLNPSQDNLPIHEDKTHGVYVKGLLEVYVGSSDDVYEVMRNGSANRVVSATNMNAESSRSHSIVVITITQKNIDTGAAKSGKLYLVDLAGSEKVGKTGASGQTLEEAKKINKSLTALGMVINALTDGKSSHIPYRDSKLTRILQESLGGNSRTTLIINCSPSSYNEAETLSTLRFGMRAKTIKNKAKVNADLSPAELKALLKKVKSETVTFKQYIAALEGEVNIWRSGQVVPEDKWVTMDKVTRGDFASLPPASGLKSPLPSDDFSRPTTPAIVLEKDERDEFLKRENELMDQIAEKETELSNREKLLENLKEEIAYYKEQEQSVTQENQAMTSELNELRLQLQKISFESKENAITVDSLKEANQELMSELEELKKNLAEIRNAQTKATQSDKERKKAEKMAQIMSGFEVSNEMNEKERQIRDALVKLELDGNGLSVEELVSLRRDLSDSRALVEQHTKTIDDLTQEKKLIEQKKAELESRFANLEQEYEELLDKTIAEEEAQIQKSADIDETISALKSKLEQQYMSKKEAQQREIDELKQQLEQKTNEHARLSTTINDLKSVNDQLQTALTEQARKEPADISEKEKDLERMRKSMAQQLADFEMMKKALMRDLQSRCEKVVELEMSLDETREQYNNVLRASNNKRQQKNMAFLVRDLEHLANVQKQLVEQNSSLKKEVALAERKLIARNERIQSLETLLGEAQEKLLHQNQKFEAQLQTVRDRLGQAKLQKSNQPSLQALSLSRIAKPLRGGGVVVDANNNTNEGEKRDTNTTNTNNKRTSWMPFMNATRS</sequence>
<dbReference type="GO" id="GO:0007018">
    <property type="term" value="P:microtubule-based movement"/>
    <property type="evidence" value="ECO:0007669"/>
    <property type="project" value="InterPro"/>
</dbReference>
<dbReference type="CDD" id="cd01369">
    <property type="entry name" value="KISc_KHC_KIF5"/>
    <property type="match status" value="1"/>
</dbReference>
<keyword evidence="7 9" id="KW-0505">Motor protein</keyword>
<dbReference type="STRING" id="86630.A0A367JBJ1"/>
<dbReference type="GO" id="GO:0008017">
    <property type="term" value="F:microtubule binding"/>
    <property type="evidence" value="ECO:0007669"/>
    <property type="project" value="InterPro"/>
</dbReference>
<name>A0A367JBJ1_RHIAZ</name>
<dbReference type="SUPFAM" id="SSF52540">
    <property type="entry name" value="P-loop containing nucleoside triphosphate hydrolases"/>
    <property type="match status" value="1"/>
</dbReference>
<dbReference type="GO" id="GO:0005524">
    <property type="term" value="F:ATP binding"/>
    <property type="evidence" value="ECO:0007669"/>
    <property type="project" value="UniProtKB-UniRule"/>
</dbReference>
<dbReference type="PANTHER" id="PTHR47969:SF15">
    <property type="entry name" value="CHROMOSOME-ASSOCIATED KINESIN KIF4A-RELATED"/>
    <property type="match status" value="1"/>
</dbReference>
<feature type="coiled-coil region" evidence="11">
    <location>
        <begin position="426"/>
        <end position="547"/>
    </location>
</feature>
<dbReference type="EMBL" id="PJQL01001703">
    <property type="protein sequence ID" value="RCH87219.1"/>
    <property type="molecule type" value="Genomic_DNA"/>
</dbReference>
<evidence type="ECO:0000256" key="6">
    <source>
        <dbReference type="ARBA" id="ARBA00023054"/>
    </source>
</evidence>
<dbReference type="SMART" id="SM00129">
    <property type="entry name" value="KISc"/>
    <property type="match status" value="1"/>
</dbReference>
<feature type="coiled-coil region" evidence="11">
    <location>
        <begin position="593"/>
        <end position="877"/>
    </location>
</feature>
<gene>
    <name evidence="14" type="ORF">CU097_004510</name>
</gene>
<keyword evidence="3 10" id="KW-0493">Microtubule</keyword>
<dbReference type="InterPro" id="IPR036961">
    <property type="entry name" value="Kinesin_motor_dom_sf"/>
</dbReference>
<accession>A0A367JBJ1</accession>